<organism evidence="3 4">
    <name type="scientific">Viridothelium virens</name>
    <name type="common">Speckled blister lichen</name>
    <name type="synonym">Trypethelium virens</name>
    <dbReference type="NCBI Taxonomy" id="1048519"/>
    <lineage>
        <taxon>Eukaryota</taxon>
        <taxon>Fungi</taxon>
        <taxon>Dikarya</taxon>
        <taxon>Ascomycota</taxon>
        <taxon>Pezizomycotina</taxon>
        <taxon>Dothideomycetes</taxon>
        <taxon>Dothideomycetes incertae sedis</taxon>
        <taxon>Trypetheliales</taxon>
        <taxon>Trypetheliaceae</taxon>
        <taxon>Viridothelium</taxon>
    </lineage>
</organism>
<keyword evidence="2" id="KW-1133">Transmembrane helix</keyword>
<gene>
    <name evidence="3" type="ORF">EV356DRAFT_507256</name>
</gene>
<sequence>MPTFNPLRIAKRQIQAYTPILTTEEDDEWVDEEYANGDDSDWNSAHSGSTLSSRETSASHEPMLREKSPYRGRSRGQSRAYQYRNYRRFSRRFACILATTLIVFILTLTELSYNSARNVEQGIGTPPPPPPVWEQFPFLKRYHGGIRTLVPRSQNVPEYPTGDEDIPKVDPSQEEQPRRVKRQEIDAVGPENLSPIHSPVPPSQEFDPYKSLQHDDISDGYALPKQCFIDAEEKQRVPPLRVYNGVPQGTPVNVMGSYEIFGLRHDICFERFGRLGPYGLGYSRKYGGSGTSLDGDREGADAVWEKDGEIDYRKINWKDVQGRCVKKNSHRFKETDQGALSNVPNVKSISTLEERDLNDEVDVSSHFTSVPDNKKLLPRTAVIVRTWSDFQYDEEDLLYLRALVSELAIASGAEYELHFLIHVKDSDLPIWSDKHEYDRVLNESLPEEFRGMGTLWTEPQMSLFYGGLAETFYRNLPVHGVYRSTYMPMQHFAQHHPEYDFFWHWEMDIRYTGHFYHLFDKVSKWAKQQPRKGLWERNSRFYVPAEHGSWDDFRQMVRVQTEHGTSTSNNMWADKLPSADPHNPNTPDQRPEVPIWGPEPPPNDPLDINSDPHPRVIYNADKYEWGVDEDADFITFNPLFDPQGTNWILADDVTGYETPNSAVPRRTAIITASRLSRRLLDTMHRETSLHRHTMFSEMWPGSAALHHGLKAVYAPHPVFIDRRWPTSYLAATFNGGRNGAAGGARTSVFSDERQHNFKGTTWYYDAGFAPNLWKRWLGYKVDNDGGEQYELSGEGRMCLPAMLLHPVKQVDLVIEKSEDEYVEESGEDVMGPDA</sequence>
<evidence type="ECO:0000256" key="2">
    <source>
        <dbReference type="SAM" id="Phobius"/>
    </source>
</evidence>
<dbReference type="AlphaFoldDB" id="A0A6A6H145"/>
<feature type="region of interest" description="Disordered" evidence="1">
    <location>
        <begin position="34"/>
        <end position="77"/>
    </location>
</feature>
<protein>
    <submittedName>
        <fullName evidence="3">Uncharacterized protein</fullName>
    </submittedName>
</protein>
<evidence type="ECO:0000313" key="4">
    <source>
        <dbReference type="Proteomes" id="UP000800092"/>
    </source>
</evidence>
<name>A0A6A6H145_VIRVR</name>
<dbReference type="InterPro" id="IPR021822">
    <property type="entry name" value="DUF3405"/>
</dbReference>
<feature type="region of interest" description="Disordered" evidence="1">
    <location>
        <begin position="564"/>
        <end position="606"/>
    </location>
</feature>
<dbReference type="PANTHER" id="PTHR36205:SF1">
    <property type="entry name" value="MAJOR FACILITATOR SUPERFAMILY TRANSPORTER"/>
    <property type="match status" value="1"/>
</dbReference>
<dbReference type="EMBL" id="ML991829">
    <property type="protein sequence ID" value="KAF2231293.1"/>
    <property type="molecule type" value="Genomic_DNA"/>
</dbReference>
<feature type="compositionally biased region" description="Basic and acidic residues" evidence="1">
    <location>
        <begin position="175"/>
        <end position="185"/>
    </location>
</feature>
<evidence type="ECO:0000256" key="1">
    <source>
        <dbReference type="SAM" id="MobiDB-lite"/>
    </source>
</evidence>
<proteinExistence type="predicted"/>
<keyword evidence="4" id="KW-1185">Reference proteome</keyword>
<dbReference type="Proteomes" id="UP000800092">
    <property type="component" value="Unassembled WGS sequence"/>
</dbReference>
<dbReference type="OrthoDB" id="3353407at2759"/>
<feature type="compositionally biased region" description="Polar residues" evidence="1">
    <location>
        <begin position="42"/>
        <end position="56"/>
    </location>
</feature>
<accession>A0A6A6H145</accession>
<reference evidence="3" key="1">
    <citation type="journal article" date="2020" name="Stud. Mycol.">
        <title>101 Dothideomycetes genomes: a test case for predicting lifestyles and emergence of pathogens.</title>
        <authorList>
            <person name="Haridas S."/>
            <person name="Albert R."/>
            <person name="Binder M."/>
            <person name="Bloem J."/>
            <person name="Labutti K."/>
            <person name="Salamov A."/>
            <person name="Andreopoulos B."/>
            <person name="Baker S."/>
            <person name="Barry K."/>
            <person name="Bills G."/>
            <person name="Bluhm B."/>
            <person name="Cannon C."/>
            <person name="Castanera R."/>
            <person name="Culley D."/>
            <person name="Daum C."/>
            <person name="Ezra D."/>
            <person name="Gonzalez J."/>
            <person name="Henrissat B."/>
            <person name="Kuo A."/>
            <person name="Liang C."/>
            <person name="Lipzen A."/>
            <person name="Lutzoni F."/>
            <person name="Magnuson J."/>
            <person name="Mondo S."/>
            <person name="Nolan M."/>
            <person name="Ohm R."/>
            <person name="Pangilinan J."/>
            <person name="Park H.-J."/>
            <person name="Ramirez L."/>
            <person name="Alfaro M."/>
            <person name="Sun H."/>
            <person name="Tritt A."/>
            <person name="Yoshinaga Y."/>
            <person name="Zwiers L.-H."/>
            <person name="Turgeon B."/>
            <person name="Goodwin S."/>
            <person name="Spatafora J."/>
            <person name="Crous P."/>
            <person name="Grigoriev I."/>
        </authorList>
    </citation>
    <scope>NUCLEOTIDE SEQUENCE</scope>
    <source>
        <strain evidence="3">Tuck. ex Michener</strain>
    </source>
</reference>
<keyword evidence="2" id="KW-0812">Transmembrane</keyword>
<keyword evidence="2" id="KW-0472">Membrane</keyword>
<feature type="transmembrane region" description="Helical" evidence="2">
    <location>
        <begin position="93"/>
        <end position="113"/>
    </location>
</feature>
<evidence type="ECO:0000313" key="3">
    <source>
        <dbReference type="EMBL" id="KAF2231293.1"/>
    </source>
</evidence>
<feature type="region of interest" description="Disordered" evidence="1">
    <location>
        <begin position="151"/>
        <end position="206"/>
    </location>
</feature>
<dbReference type="Pfam" id="PF11885">
    <property type="entry name" value="DUF3405"/>
    <property type="match status" value="1"/>
</dbReference>
<dbReference type="PANTHER" id="PTHR36205">
    <property type="entry name" value="CHROMOSOME 19, WHOLE GENOME SHOTGUN SEQUENCE"/>
    <property type="match status" value="1"/>
</dbReference>